<reference evidence="3 4" key="1">
    <citation type="submission" date="2021-06" db="EMBL/GenBank/DDBJ databases">
        <authorList>
            <person name="Palmer J.M."/>
        </authorList>
    </citation>
    <scope>NUCLEOTIDE SEQUENCE [LARGE SCALE GENOMIC DNA]</scope>
    <source>
        <strain evidence="3 4">XC_2019</strain>
        <tissue evidence="3">Muscle</tissue>
    </source>
</reference>
<accession>A0ABV0RX11</accession>
<keyword evidence="1" id="KW-1133">Transmembrane helix</keyword>
<keyword evidence="1" id="KW-0472">Membrane</keyword>
<evidence type="ECO:0000313" key="4">
    <source>
        <dbReference type="Proteomes" id="UP001434883"/>
    </source>
</evidence>
<protein>
    <submittedName>
        <fullName evidence="3">Uncharacterized protein</fullName>
    </submittedName>
</protein>
<keyword evidence="4" id="KW-1185">Reference proteome</keyword>
<feature type="signal peptide" evidence="2">
    <location>
        <begin position="1"/>
        <end position="17"/>
    </location>
</feature>
<keyword evidence="2" id="KW-0732">Signal</keyword>
<dbReference type="EMBL" id="JAHRIN010060413">
    <property type="protein sequence ID" value="MEQ2212820.1"/>
    <property type="molecule type" value="Genomic_DNA"/>
</dbReference>
<feature type="transmembrane region" description="Helical" evidence="1">
    <location>
        <begin position="30"/>
        <end position="56"/>
    </location>
</feature>
<keyword evidence="1" id="KW-0812">Transmembrane</keyword>
<evidence type="ECO:0000313" key="3">
    <source>
        <dbReference type="EMBL" id="MEQ2212820.1"/>
    </source>
</evidence>
<dbReference type="PROSITE" id="PS51257">
    <property type="entry name" value="PROKAR_LIPOPROTEIN"/>
    <property type="match status" value="1"/>
</dbReference>
<feature type="chain" id="PRO_5047497165" evidence="2">
    <location>
        <begin position="18"/>
        <end position="129"/>
    </location>
</feature>
<sequence length="129" mass="14207">MSLDKLWFGLLLPLGFCLDSEDGAGLSLLTIISCMMVISVVAGFTIVAGVLLGLTLRKTHCRCCKQSVRLEFDDKQESSYASLQQPSGDLYQTTSLLNYQHVDASGSARKTKKAFFASKDQTEDIYENL</sequence>
<comment type="caution">
    <text evidence="3">The sequence shown here is derived from an EMBL/GenBank/DDBJ whole genome shotgun (WGS) entry which is preliminary data.</text>
</comment>
<proteinExistence type="predicted"/>
<evidence type="ECO:0000256" key="1">
    <source>
        <dbReference type="SAM" id="Phobius"/>
    </source>
</evidence>
<name>A0ABV0RX11_9TELE</name>
<dbReference type="Proteomes" id="UP001434883">
    <property type="component" value="Unassembled WGS sequence"/>
</dbReference>
<evidence type="ECO:0000256" key="2">
    <source>
        <dbReference type="SAM" id="SignalP"/>
    </source>
</evidence>
<gene>
    <name evidence="3" type="ORF">XENOCAPTIV_005503</name>
</gene>
<organism evidence="3 4">
    <name type="scientific">Xenoophorus captivus</name>
    <dbReference type="NCBI Taxonomy" id="1517983"/>
    <lineage>
        <taxon>Eukaryota</taxon>
        <taxon>Metazoa</taxon>
        <taxon>Chordata</taxon>
        <taxon>Craniata</taxon>
        <taxon>Vertebrata</taxon>
        <taxon>Euteleostomi</taxon>
        <taxon>Actinopterygii</taxon>
        <taxon>Neopterygii</taxon>
        <taxon>Teleostei</taxon>
        <taxon>Neoteleostei</taxon>
        <taxon>Acanthomorphata</taxon>
        <taxon>Ovalentaria</taxon>
        <taxon>Atherinomorphae</taxon>
        <taxon>Cyprinodontiformes</taxon>
        <taxon>Goodeidae</taxon>
        <taxon>Xenoophorus</taxon>
    </lineage>
</organism>